<dbReference type="InterPro" id="IPR023286">
    <property type="entry name" value="ABATE_dom_sf"/>
</dbReference>
<evidence type="ECO:0000259" key="1">
    <source>
        <dbReference type="Pfam" id="PF11706"/>
    </source>
</evidence>
<evidence type="ECO:0000313" key="2">
    <source>
        <dbReference type="EMBL" id="MFC5744248.1"/>
    </source>
</evidence>
<dbReference type="Pfam" id="PF11706">
    <property type="entry name" value="zf-CGNR"/>
    <property type="match status" value="1"/>
</dbReference>
<dbReference type="Pfam" id="PF07336">
    <property type="entry name" value="ABATE"/>
    <property type="match status" value="1"/>
</dbReference>
<dbReference type="Proteomes" id="UP001596074">
    <property type="component" value="Unassembled WGS sequence"/>
</dbReference>
<protein>
    <submittedName>
        <fullName evidence="2">CGNR zinc finger domain-containing protein</fullName>
    </submittedName>
</protein>
<proteinExistence type="predicted"/>
<keyword evidence="3" id="KW-1185">Reference proteome</keyword>
<dbReference type="PANTHER" id="PTHR35525:SF3">
    <property type="entry name" value="BLL6575 PROTEIN"/>
    <property type="match status" value="1"/>
</dbReference>
<name>A0ABW0ZS73_9ACTN</name>
<dbReference type="Gene3D" id="1.10.3300.10">
    <property type="entry name" value="Jann2411-like domain"/>
    <property type="match status" value="1"/>
</dbReference>
<evidence type="ECO:0000313" key="3">
    <source>
        <dbReference type="Proteomes" id="UP001596074"/>
    </source>
</evidence>
<dbReference type="InterPro" id="IPR021005">
    <property type="entry name" value="Znf_CGNR"/>
</dbReference>
<dbReference type="RefSeq" id="WP_378279247.1">
    <property type="nucleotide sequence ID" value="NZ_JBHSON010000002.1"/>
</dbReference>
<dbReference type="SUPFAM" id="SSF160904">
    <property type="entry name" value="Jann2411-like"/>
    <property type="match status" value="1"/>
</dbReference>
<dbReference type="InterPro" id="IPR010852">
    <property type="entry name" value="ABATE"/>
</dbReference>
<reference evidence="3" key="1">
    <citation type="journal article" date="2019" name="Int. J. Syst. Evol. Microbiol.">
        <title>The Global Catalogue of Microorganisms (GCM) 10K type strain sequencing project: providing services to taxonomists for standard genome sequencing and annotation.</title>
        <authorList>
            <consortium name="The Broad Institute Genomics Platform"/>
            <consortium name="The Broad Institute Genome Sequencing Center for Infectious Disease"/>
            <person name="Wu L."/>
            <person name="Ma J."/>
        </authorList>
    </citation>
    <scope>NUCLEOTIDE SEQUENCE [LARGE SCALE GENOMIC DNA]</scope>
    <source>
        <strain evidence="3">KCTC 42087</strain>
    </source>
</reference>
<gene>
    <name evidence="2" type="ORF">ACFPZN_01335</name>
</gene>
<organism evidence="2 3">
    <name type="scientific">Actinomadura rugatobispora</name>
    <dbReference type="NCBI Taxonomy" id="1994"/>
    <lineage>
        <taxon>Bacteria</taxon>
        <taxon>Bacillati</taxon>
        <taxon>Actinomycetota</taxon>
        <taxon>Actinomycetes</taxon>
        <taxon>Streptosporangiales</taxon>
        <taxon>Thermomonosporaceae</taxon>
        <taxon>Actinomadura</taxon>
    </lineage>
</organism>
<sequence>MTRPRLEEFRFDAGALCLDFVATLGRRGDPEHRRVERIPTPDRFGEWLRECGLTGADASLTRGDLVSAVVLREAIDGLVRGVLGGGDVTADARTVNQWAECPVATPRFDPRTATVTRHSPEPVAAALAEIARDAVVTAGRAASLPVRVCGMDDCRMLFIDQSRGRPRRWCSASRCGNRAKVAAYRQRNTI</sequence>
<accession>A0ABW0ZS73</accession>
<feature type="domain" description="Zinc finger CGNR" evidence="1">
    <location>
        <begin position="146"/>
        <end position="187"/>
    </location>
</feature>
<dbReference type="EMBL" id="JBHSON010000002">
    <property type="protein sequence ID" value="MFC5744248.1"/>
    <property type="molecule type" value="Genomic_DNA"/>
</dbReference>
<comment type="caution">
    <text evidence="2">The sequence shown here is derived from an EMBL/GenBank/DDBJ whole genome shotgun (WGS) entry which is preliminary data.</text>
</comment>
<dbReference type="PANTHER" id="PTHR35525">
    <property type="entry name" value="BLL6575 PROTEIN"/>
    <property type="match status" value="1"/>
</dbReference>